<evidence type="ECO:0000313" key="5">
    <source>
        <dbReference type="Proteomes" id="UP001603978"/>
    </source>
</evidence>
<accession>A0ABW7AUK7</accession>
<keyword evidence="2" id="KW-0472">Membrane</keyword>
<evidence type="ECO:0000313" key="4">
    <source>
        <dbReference type="EMBL" id="MFG1711055.1"/>
    </source>
</evidence>
<reference evidence="4 5" key="1">
    <citation type="submission" date="2024-10" db="EMBL/GenBank/DDBJ databases">
        <authorList>
            <person name="Topkara A.R."/>
            <person name="Saygin H."/>
        </authorList>
    </citation>
    <scope>NUCLEOTIDE SEQUENCE [LARGE SCALE GENOMIC DNA]</scope>
    <source>
        <strain evidence="4 5">M3C6</strain>
    </source>
</reference>
<sequence>MESALMRRLAQVPDQRSACGRRHRPVVILTLTACATLVVGGDSVAAIWQWAARTSQQVLQRLGAYRDPFTGLFMVPSERTFRRVLAGLDADALDTAISGYVTDVAGRAAPMPQIPDTPGPAERQHPARWPPKTWPRSNGSPPAARNSPRSPS</sequence>
<dbReference type="EMBL" id="JBICRM010000066">
    <property type="protein sequence ID" value="MFG1711055.1"/>
    <property type="molecule type" value="Genomic_DNA"/>
</dbReference>
<dbReference type="Proteomes" id="UP001603978">
    <property type="component" value="Unassembled WGS sequence"/>
</dbReference>
<protein>
    <submittedName>
        <fullName evidence="4">Transposase family protein</fullName>
    </submittedName>
</protein>
<name>A0ABW7AUK7_9ACTN</name>
<evidence type="ECO:0000256" key="1">
    <source>
        <dbReference type="SAM" id="MobiDB-lite"/>
    </source>
</evidence>
<proteinExistence type="predicted"/>
<feature type="transmembrane region" description="Helical" evidence="2">
    <location>
        <begin position="26"/>
        <end position="51"/>
    </location>
</feature>
<dbReference type="InterPro" id="IPR032806">
    <property type="entry name" value="YbfD_N"/>
</dbReference>
<feature type="compositionally biased region" description="Low complexity" evidence="1">
    <location>
        <begin position="140"/>
        <end position="152"/>
    </location>
</feature>
<comment type="caution">
    <text evidence="4">The sequence shown here is derived from an EMBL/GenBank/DDBJ whole genome shotgun (WGS) entry which is preliminary data.</text>
</comment>
<organism evidence="4 5">
    <name type="scientific">Nonomuraea marmarensis</name>
    <dbReference type="NCBI Taxonomy" id="3351344"/>
    <lineage>
        <taxon>Bacteria</taxon>
        <taxon>Bacillati</taxon>
        <taxon>Actinomycetota</taxon>
        <taxon>Actinomycetes</taxon>
        <taxon>Streptosporangiales</taxon>
        <taxon>Streptosporangiaceae</taxon>
        <taxon>Nonomuraea</taxon>
    </lineage>
</organism>
<keyword evidence="2" id="KW-1133">Transmembrane helix</keyword>
<feature type="domain" description="H repeat-associated protein N-terminal" evidence="3">
    <location>
        <begin position="7"/>
        <end position="100"/>
    </location>
</feature>
<evidence type="ECO:0000256" key="2">
    <source>
        <dbReference type="SAM" id="Phobius"/>
    </source>
</evidence>
<dbReference type="Pfam" id="PF13808">
    <property type="entry name" value="DDE_Tnp_1_assoc"/>
    <property type="match status" value="1"/>
</dbReference>
<dbReference type="RefSeq" id="WP_393177460.1">
    <property type="nucleotide sequence ID" value="NZ_JBICRM010000066.1"/>
</dbReference>
<evidence type="ECO:0000259" key="3">
    <source>
        <dbReference type="Pfam" id="PF13808"/>
    </source>
</evidence>
<keyword evidence="2" id="KW-0812">Transmembrane</keyword>
<keyword evidence="5" id="KW-1185">Reference proteome</keyword>
<feature type="region of interest" description="Disordered" evidence="1">
    <location>
        <begin position="108"/>
        <end position="152"/>
    </location>
</feature>
<gene>
    <name evidence="4" type="ORF">ACFLIM_48655</name>
</gene>